<accession>A0A428N2Z4</accession>
<sequence length="202" mass="23182">MLIVYRKTDGKIMHNTGTSNVHPEGPSDTNGKLAVIEREGGEFDDYGLYRLHDIEDEKKVNDILNAYAYELIFDESNNSIEVELIEKPFDKVQVNKINELSSKCRDVIINGFVASNGNGYRLTVEDQLNMQGQKSELDDDSAIEEVDWMTIDDVNVTHTRDGWLTVYKEGFQHKNDSIFKNKRLRDEVRACTTKEEVEAVTW</sequence>
<evidence type="ECO:0000259" key="1">
    <source>
        <dbReference type="Pfam" id="PF14301"/>
    </source>
</evidence>
<dbReference type="OrthoDB" id="2970274at2"/>
<name>A0A428N2Z4_9BACI</name>
<evidence type="ECO:0000313" key="3">
    <source>
        <dbReference type="Proteomes" id="UP000275076"/>
    </source>
</evidence>
<comment type="caution">
    <text evidence="2">The sequence shown here is derived from an EMBL/GenBank/DDBJ whole genome shotgun (WGS) entry which is preliminary data.</text>
</comment>
<evidence type="ECO:0000313" key="2">
    <source>
        <dbReference type="EMBL" id="RSL32677.1"/>
    </source>
</evidence>
<dbReference type="RefSeq" id="WP_125556597.1">
    <property type="nucleotide sequence ID" value="NZ_RBVX01000013.1"/>
</dbReference>
<dbReference type="AlphaFoldDB" id="A0A428N2Z4"/>
<feature type="domain" description="DUF4376" evidence="1">
    <location>
        <begin position="93"/>
        <end position="200"/>
    </location>
</feature>
<dbReference type="Pfam" id="PF14301">
    <property type="entry name" value="DUF4376"/>
    <property type="match status" value="1"/>
</dbReference>
<proteinExistence type="predicted"/>
<dbReference type="Proteomes" id="UP000275076">
    <property type="component" value="Unassembled WGS sequence"/>
</dbReference>
<organism evidence="2 3">
    <name type="scientific">Salibacterium salarium</name>
    <dbReference type="NCBI Taxonomy" id="284579"/>
    <lineage>
        <taxon>Bacteria</taxon>
        <taxon>Bacillati</taxon>
        <taxon>Bacillota</taxon>
        <taxon>Bacilli</taxon>
        <taxon>Bacillales</taxon>
        <taxon>Bacillaceae</taxon>
    </lineage>
</organism>
<dbReference type="InterPro" id="IPR025484">
    <property type="entry name" value="DUF4376"/>
</dbReference>
<keyword evidence="3" id="KW-1185">Reference proteome</keyword>
<reference evidence="2 3" key="1">
    <citation type="submission" date="2018-10" db="EMBL/GenBank/DDBJ databases">
        <title>Draft genome sequence of Bacillus salarius IM0101, isolated from a hypersaline soil in Inner Mongolia, China.</title>
        <authorList>
            <person name="Yamprayoonswat W."/>
            <person name="Boonvisut S."/>
            <person name="Jumpathong W."/>
            <person name="Sittihan S."/>
            <person name="Ruangsuj P."/>
            <person name="Wanthongcharoen S."/>
            <person name="Thongpramul N."/>
            <person name="Pimmason S."/>
            <person name="Yu B."/>
            <person name="Yasawong M."/>
        </authorList>
    </citation>
    <scope>NUCLEOTIDE SEQUENCE [LARGE SCALE GENOMIC DNA]</scope>
    <source>
        <strain evidence="2 3">IM0101</strain>
    </source>
</reference>
<protein>
    <recommendedName>
        <fullName evidence="1">DUF4376 domain-containing protein</fullName>
    </recommendedName>
</protein>
<gene>
    <name evidence="2" type="ORF">D7Z54_14605</name>
</gene>
<dbReference type="EMBL" id="RBVX01000013">
    <property type="protein sequence ID" value="RSL32677.1"/>
    <property type="molecule type" value="Genomic_DNA"/>
</dbReference>